<feature type="compositionally biased region" description="Low complexity" evidence="2">
    <location>
        <begin position="473"/>
        <end position="490"/>
    </location>
</feature>
<dbReference type="Proteomes" id="UP000000485">
    <property type="component" value="Chromosome"/>
</dbReference>
<feature type="region of interest" description="Disordered" evidence="2">
    <location>
        <begin position="1"/>
        <end position="151"/>
    </location>
</feature>
<sequence length="661" mass="67538">MVVPDQASPAPQTRRALREAQQRAAEQAQVAATSGPAATDMSAPSAGARRSVSTGPVAARPAAFGSGPDAGPARLPQQPSAPSWASAAPRAANVPAPASFSAGPDAPGPASVGPDAPRAPLTRAALREQARRAAEAAERAAAERVGTERASAERAAAELALLQRAATDRAAAERVAAERAAAQRAAIHRAATERAAADRAAAERAAVAERAAAERAAVQRAAAERAAAETAEAQRAAAESAAAERAAAQRAAAERAEAERAQAALAEAERAAAERAAAERAAAERAAADRAAAERAAAERAAAEHAAAQASHTPRWAGTRHADQAAAGDTSRDAATSALPVAQDALLLAAAHELGPVAREDAPAAARVLHVVHAEPPTEDETEAHAEPAQRRTGRAPLRPASGPHDEQAALRSHVVRVARPLNKTGRVAVRLGVVGALAAVTVAVPLSRGSLGDTDVLSGLPTDRGTLPSTVSALTAQPSSASPPASLAAGDTSVLDARAEGLVSRDFGREPIPGCDPSARAAGLNGLLATEDLCTLWDGHTQMRADAASALAQLNTLYVAQFGADICVSSGYRTLQQQYAVKAQKGGLAAQPGKSNHGWGLAVDFCSSMTSGSRWDWLQANAATYGFENPDWAQPGGSGPYERWHWEYLKGVKADGEYYG</sequence>
<protein>
    <submittedName>
        <fullName evidence="4">Peptidase M15B and M15C DD-carboxypeptidase VanY/endolysin</fullName>
    </submittedName>
</protein>
<dbReference type="HOGENOM" id="CLU_414872_0_0_11"/>
<keyword evidence="5" id="KW-1185">Reference proteome</keyword>
<feature type="compositionally biased region" description="Basic and acidic residues" evidence="2">
    <location>
        <begin position="125"/>
        <end position="151"/>
    </location>
</feature>
<dbReference type="eggNOG" id="COG1876">
    <property type="taxonomic scope" value="Bacteria"/>
</dbReference>
<feature type="compositionally biased region" description="Basic and acidic residues" evidence="2">
    <location>
        <begin position="289"/>
        <end position="303"/>
    </location>
</feature>
<dbReference type="InterPro" id="IPR052179">
    <property type="entry name" value="DD-CPase-like"/>
</dbReference>
<accession>F8A1E2</accession>
<evidence type="ECO:0000313" key="4">
    <source>
        <dbReference type="EMBL" id="AEI12826.1"/>
    </source>
</evidence>
<evidence type="ECO:0000313" key="5">
    <source>
        <dbReference type="Proteomes" id="UP000000485"/>
    </source>
</evidence>
<proteinExistence type="predicted"/>
<name>F8A1E2_CELGA</name>
<evidence type="ECO:0000256" key="2">
    <source>
        <dbReference type="SAM" id="MobiDB-lite"/>
    </source>
</evidence>
<dbReference type="CDD" id="cd14814">
    <property type="entry name" value="Peptidase_M15"/>
    <property type="match status" value="1"/>
</dbReference>
<feature type="region of interest" description="Disordered" evidence="2">
    <location>
        <begin position="374"/>
        <end position="408"/>
    </location>
</feature>
<dbReference type="PANTHER" id="PTHR34385:SF1">
    <property type="entry name" value="PEPTIDOGLYCAN L-ALANYL-D-GLUTAMATE ENDOPEPTIDASE CWLK"/>
    <property type="match status" value="1"/>
</dbReference>
<organism evidence="4 5">
    <name type="scientific">Cellulomonas gilvus (strain ATCC 13127 / NRRL B-14078)</name>
    <name type="common">Cellvibrio gilvus</name>
    <dbReference type="NCBI Taxonomy" id="593907"/>
    <lineage>
        <taxon>Bacteria</taxon>
        <taxon>Bacillati</taxon>
        <taxon>Actinomycetota</taxon>
        <taxon>Actinomycetes</taxon>
        <taxon>Micrococcales</taxon>
        <taxon>Cellulomonadaceae</taxon>
        <taxon>Cellulomonas</taxon>
    </lineage>
</organism>
<evidence type="ECO:0000256" key="1">
    <source>
        <dbReference type="SAM" id="Coils"/>
    </source>
</evidence>
<dbReference type="KEGG" id="cga:Celgi_2326"/>
<dbReference type="RefSeq" id="WP_013884344.1">
    <property type="nucleotide sequence ID" value="NC_015671.1"/>
</dbReference>
<evidence type="ECO:0000259" key="3">
    <source>
        <dbReference type="Pfam" id="PF02557"/>
    </source>
</evidence>
<gene>
    <name evidence="4" type="ordered locus">Celgi_2326</name>
</gene>
<dbReference type="PANTHER" id="PTHR34385">
    <property type="entry name" value="D-ALANYL-D-ALANINE CARBOXYPEPTIDASE"/>
    <property type="match status" value="1"/>
</dbReference>
<dbReference type="GO" id="GO:0006508">
    <property type="term" value="P:proteolysis"/>
    <property type="evidence" value="ECO:0007669"/>
    <property type="project" value="InterPro"/>
</dbReference>
<dbReference type="AlphaFoldDB" id="F8A1E2"/>
<keyword evidence="4" id="KW-0121">Carboxypeptidase</keyword>
<keyword evidence="4" id="KW-0645">Protease</keyword>
<feature type="coiled-coil region" evidence="1">
    <location>
        <begin position="221"/>
        <end position="286"/>
    </location>
</feature>
<dbReference type="Gene3D" id="3.30.1380.10">
    <property type="match status" value="1"/>
</dbReference>
<dbReference type="InterPro" id="IPR009045">
    <property type="entry name" value="Zn_M74/Hedgehog-like"/>
</dbReference>
<dbReference type="InterPro" id="IPR003709">
    <property type="entry name" value="VanY-like_core_dom"/>
</dbReference>
<feature type="compositionally biased region" description="Low complexity" evidence="2">
    <location>
        <begin position="80"/>
        <end position="99"/>
    </location>
</feature>
<dbReference type="GO" id="GO:0004180">
    <property type="term" value="F:carboxypeptidase activity"/>
    <property type="evidence" value="ECO:0007669"/>
    <property type="project" value="UniProtKB-KW"/>
</dbReference>
<dbReference type="STRING" id="593907.Celgi_2326"/>
<reference evidence="5" key="1">
    <citation type="submission" date="2011-04" db="EMBL/GenBank/DDBJ databases">
        <title>Complete sequence of Cellvibrio gilvus ATCC 13127.</title>
        <authorList>
            <person name="Lucas S."/>
            <person name="Han J."/>
            <person name="Lapidus A."/>
            <person name="Cheng J.-F."/>
            <person name="Goodwin L."/>
            <person name="Pitluck S."/>
            <person name="Peters L."/>
            <person name="Munk A."/>
            <person name="Detter J.C."/>
            <person name="Han C."/>
            <person name="Tapia R."/>
            <person name="Land M."/>
            <person name="Hauser L."/>
            <person name="Kyrpides N."/>
            <person name="Ivanova N."/>
            <person name="Ovchinnikova G."/>
            <person name="Pagani I."/>
            <person name="Mead D."/>
            <person name="Brumm P."/>
            <person name="Woyke T."/>
        </authorList>
    </citation>
    <scope>NUCLEOTIDE SEQUENCE [LARGE SCALE GENOMIC DNA]</scope>
    <source>
        <strain evidence="5">ATCC 13127 / NRRL B-14078</strain>
    </source>
</reference>
<feature type="compositionally biased region" description="Low complexity" evidence="2">
    <location>
        <begin position="22"/>
        <end position="32"/>
    </location>
</feature>
<feature type="domain" description="D-alanyl-D-alanine carboxypeptidase-like core" evidence="3">
    <location>
        <begin position="542"/>
        <end position="650"/>
    </location>
</feature>
<dbReference type="EMBL" id="CP002665">
    <property type="protein sequence ID" value="AEI12826.1"/>
    <property type="molecule type" value="Genomic_DNA"/>
</dbReference>
<dbReference type="Pfam" id="PF02557">
    <property type="entry name" value="VanY"/>
    <property type="match status" value="1"/>
</dbReference>
<feature type="region of interest" description="Disordered" evidence="2">
    <location>
        <begin position="289"/>
        <end position="334"/>
    </location>
</feature>
<keyword evidence="4" id="KW-0378">Hydrolase</keyword>
<keyword evidence="1" id="KW-0175">Coiled coil</keyword>
<dbReference type="SUPFAM" id="SSF55166">
    <property type="entry name" value="Hedgehog/DD-peptidase"/>
    <property type="match status" value="1"/>
</dbReference>
<dbReference type="eggNOG" id="COG3064">
    <property type="taxonomic scope" value="Bacteria"/>
</dbReference>
<dbReference type="OrthoDB" id="5496837at2"/>
<feature type="region of interest" description="Disordered" evidence="2">
    <location>
        <begin position="469"/>
        <end position="490"/>
    </location>
</feature>